<evidence type="ECO:0000256" key="4">
    <source>
        <dbReference type="ARBA" id="ARBA00022980"/>
    </source>
</evidence>
<evidence type="ECO:0000313" key="10">
    <source>
        <dbReference type="EMBL" id="KAF5402767.1"/>
    </source>
</evidence>
<evidence type="ECO:0000256" key="2">
    <source>
        <dbReference type="ARBA" id="ARBA00010972"/>
    </source>
</evidence>
<evidence type="ECO:0000256" key="9">
    <source>
        <dbReference type="SAM" id="MobiDB-lite"/>
    </source>
</evidence>
<dbReference type="EMBL" id="LUCH01001612">
    <property type="protein sequence ID" value="KAF5402767.1"/>
    <property type="molecule type" value="Genomic_DNA"/>
</dbReference>
<evidence type="ECO:0000256" key="3">
    <source>
        <dbReference type="ARBA" id="ARBA00022946"/>
    </source>
</evidence>
<dbReference type="PANTHER" id="PTHR13409:SF0">
    <property type="entry name" value="LARGE RIBOSOMAL SUBUNIT PROTEIN ML51"/>
    <property type="match status" value="1"/>
</dbReference>
<sequence length="636" mass="70815">MYVYLIMVLSFVIAVLFSSISLFLCGIQSFDFDSCSVMSIYTQPESVTPGCDTVIDSYLGCLWNLKDKVMTLIHQYHLMLLQKMECDLGNLVTCNTDSFRNQLTDVFAQLNEVEVQLNGLEAWSGLPPECFAPISSTSPAISLDPDQISLEAQTLVELVRRLQLGLRSMVNTSSIQPSASTSVGDAVQIGDTGKPTKTVTSSLPKRNPPTPTLSSNRLESHLPMVHGAGALPGLVSSQSGFTTVPVQLSDTVPYSITEDSTSMVGNSHFVYKSSGAPSVMSTTTRSPMTDRRHLDPGEAYANFPSVGKSSTGPSSYTSMTVPPYEQTTVTSYPFASSNPTQELVSLAPPGRIAAGSYIDPITNQQTSTRADYLIQNTSIHKQCYKITPYTCARLPSPNSNNLLTFIPIFCCCGQCSIDHTQSHSYVRSPLWTNPADLGLRYSSSFRSPKSWEHFGVDPERAGTQTIYRDLRPQFDHQTHLPRRIIPVPHCGGSGGVPDQEPYLQPKPTNLRYNPRLYEGGLLPRLEHTDEPVRLPEYRPRDKWAPHRAHFGQNDYIDLLGDGDLGPRDFYTGPTWILGARNEFQRVCARVNNPAIVAWMEEFEPSRLKLEQKNQRYLYKKVNKRKNIKFLKYRDSP</sequence>
<dbReference type="InterPro" id="IPR019373">
    <property type="entry name" value="Ribosomal_mL51"/>
</dbReference>
<gene>
    <name evidence="10" type="ORF">PHET_03916</name>
</gene>
<dbReference type="GO" id="GO:0005762">
    <property type="term" value="C:mitochondrial large ribosomal subunit"/>
    <property type="evidence" value="ECO:0007669"/>
    <property type="project" value="TreeGrafter"/>
</dbReference>
<protein>
    <recommendedName>
        <fullName evidence="7">Large ribosomal subunit protein mL51</fullName>
    </recommendedName>
    <alternativeName>
        <fullName evidence="8">39S ribosomal protein L51, mitochondrial</fullName>
    </alternativeName>
</protein>
<evidence type="ECO:0000256" key="8">
    <source>
        <dbReference type="ARBA" id="ARBA00035419"/>
    </source>
</evidence>
<dbReference type="Pfam" id="PF10244">
    <property type="entry name" value="MRP-L51"/>
    <property type="match status" value="1"/>
</dbReference>
<dbReference type="GO" id="GO:0003735">
    <property type="term" value="F:structural constituent of ribosome"/>
    <property type="evidence" value="ECO:0007669"/>
    <property type="project" value="InterPro"/>
</dbReference>
<evidence type="ECO:0000256" key="7">
    <source>
        <dbReference type="ARBA" id="ARBA00035182"/>
    </source>
</evidence>
<keyword evidence="5" id="KW-0496">Mitochondrion</keyword>
<keyword evidence="6" id="KW-0687">Ribonucleoprotein</keyword>
<comment type="subcellular location">
    <subcellularLocation>
        <location evidence="1">Mitochondrion</location>
    </subcellularLocation>
</comment>
<comment type="similarity">
    <text evidence="2">Belongs to the mitochondrion-specific ribosomal protein mL51 family.</text>
</comment>
<comment type="caution">
    <text evidence="10">The sequence shown here is derived from an EMBL/GenBank/DDBJ whole genome shotgun (WGS) entry which is preliminary data.</text>
</comment>
<dbReference type="OrthoDB" id="10059330at2759"/>
<organism evidence="10 11">
    <name type="scientific">Paragonimus heterotremus</name>
    <dbReference type="NCBI Taxonomy" id="100268"/>
    <lineage>
        <taxon>Eukaryota</taxon>
        <taxon>Metazoa</taxon>
        <taxon>Spiralia</taxon>
        <taxon>Lophotrochozoa</taxon>
        <taxon>Platyhelminthes</taxon>
        <taxon>Trematoda</taxon>
        <taxon>Digenea</taxon>
        <taxon>Plagiorchiida</taxon>
        <taxon>Troglotremata</taxon>
        <taxon>Troglotrematidae</taxon>
        <taxon>Paragonimus</taxon>
    </lineage>
</organism>
<evidence type="ECO:0000256" key="1">
    <source>
        <dbReference type="ARBA" id="ARBA00004173"/>
    </source>
</evidence>
<dbReference type="PANTHER" id="PTHR13409">
    <property type="entry name" value="MITOCHONDRIAL 39S RIBOSOMAL PROTEIN L51"/>
    <property type="match status" value="1"/>
</dbReference>
<dbReference type="Proteomes" id="UP000748531">
    <property type="component" value="Unassembled WGS sequence"/>
</dbReference>
<evidence type="ECO:0000256" key="5">
    <source>
        <dbReference type="ARBA" id="ARBA00023128"/>
    </source>
</evidence>
<feature type="region of interest" description="Disordered" evidence="9">
    <location>
        <begin position="175"/>
        <end position="217"/>
    </location>
</feature>
<accession>A0A8J4SQU6</accession>
<feature type="compositionally biased region" description="Polar residues" evidence="9">
    <location>
        <begin position="195"/>
        <end position="204"/>
    </location>
</feature>
<keyword evidence="3" id="KW-0809">Transit peptide</keyword>
<proteinExistence type="inferred from homology"/>
<dbReference type="AlphaFoldDB" id="A0A8J4SQU6"/>
<keyword evidence="4" id="KW-0689">Ribosomal protein</keyword>
<reference evidence="10" key="1">
    <citation type="submission" date="2019-05" db="EMBL/GenBank/DDBJ databases">
        <title>Annotation for the trematode Paragonimus heterotremus.</title>
        <authorList>
            <person name="Choi Y.-J."/>
        </authorList>
    </citation>
    <scope>NUCLEOTIDE SEQUENCE</scope>
    <source>
        <strain evidence="10">LC</strain>
    </source>
</reference>
<dbReference type="GO" id="GO:0006412">
    <property type="term" value="P:translation"/>
    <property type="evidence" value="ECO:0007669"/>
    <property type="project" value="TreeGrafter"/>
</dbReference>
<name>A0A8J4SQU6_9TREM</name>
<evidence type="ECO:0000313" key="11">
    <source>
        <dbReference type="Proteomes" id="UP000748531"/>
    </source>
</evidence>
<evidence type="ECO:0000256" key="6">
    <source>
        <dbReference type="ARBA" id="ARBA00023274"/>
    </source>
</evidence>
<keyword evidence="11" id="KW-1185">Reference proteome</keyword>